<sequence length="29" mass="3523">GLSVFDDKDDINFFKNINDCRRRYRCQSP</sequence>
<keyword evidence="2" id="KW-1185">Reference proteome</keyword>
<protein>
    <submittedName>
        <fullName evidence="1">Uncharacterized protein</fullName>
    </submittedName>
</protein>
<dbReference type="Proteomes" id="UP000265520">
    <property type="component" value="Unassembled WGS sequence"/>
</dbReference>
<accession>A0A392QBQ3</accession>
<feature type="non-terminal residue" evidence="1">
    <location>
        <position position="1"/>
    </location>
</feature>
<proteinExistence type="predicted"/>
<evidence type="ECO:0000313" key="2">
    <source>
        <dbReference type="Proteomes" id="UP000265520"/>
    </source>
</evidence>
<dbReference type="AlphaFoldDB" id="A0A392QBQ3"/>
<organism evidence="1 2">
    <name type="scientific">Trifolium medium</name>
    <dbReference type="NCBI Taxonomy" id="97028"/>
    <lineage>
        <taxon>Eukaryota</taxon>
        <taxon>Viridiplantae</taxon>
        <taxon>Streptophyta</taxon>
        <taxon>Embryophyta</taxon>
        <taxon>Tracheophyta</taxon>
        <taxon>Spermatophyta</taxon>
        <taxon>Magnoliopsida</taxon>
        <taxon>eudicotyledons</taxon>
        <taxon>Gunneridae</taxon>
        <taxon>Pentapetalae</taxon>
        <taxon>rosids</taxon>
        <taxon>fabids</taxon>
        <taxon>Fabales</taxon>
        <taxon>Fabaceae</taxon>
        <taxon>Papilionoideae</taxon>
        <taxon>50 kb inversion clade</taxon>
        <taxon>NPAAA clade</taxon>
        <taxon>Hologalegina</taxon>
        <taxon>IRL clade</taxon>
        <taxon>Trifolieae</taxon>
        <taxon>Trifolium</taxon>
    </lineage>
</organism>
<name>A0A392QBQ3_9FABA</name>
<comment type="caution">
    <text evidence="1">The sequence shown here is derived from an EMBL/GenBank/DDBJ whole genome shotgun (WGS) entry which is preliminary data.</text>
</comment>
<reference evidence="1 2" key="1">
    <citation type="journal article" date="2018" name="Front. Plant Sci.">
        <title>Red Clover (Trifolium pratense) and Zigzag Clover (T. medium) - A Picture of Genomic Similarities and Differences.</title>
        <authorList>
            <person name="Dluhosova J."/>
            <person name="Istvanek J."/>
            <person name="Nedelnik J."/>
            <person name="Repkova J."/>
        </authorList>
    </citation>
    <scope>NUCLEOTIDE SEQUENCE [LARGE SCALE GENOMIC DNA]</scope>
    <source>
        <strain evidence="2">cv. 10/8</strain>
        <tissue evidence="1">Leaf</tissue>
    </source>
</reference>
<evidence type="ECO:0000313" key="1">
    <source>
        <dbReference type="EMBL" id="MCI21312.1"/>
    </source>
</evidence>
<dbReference type="EMBL" id="LXQA010124291">
    <property type="protein sequence ID" value="MCI21312.1"/>
    <property type="molecule type" value="Genomic_DNA"/>
</dbReference>